<feature type="transmembrane region" description="Helical" evidence="2">
    <location>
        <begin position="54"/>
        <end position="74"/>
    </location>
</feature>
<feature type="region of interest" description="Disordered" evidence="1">
    <location>
        <begin position="1"/>
        <end position="38"/>
    </location>
</feature>
<accession>A0A561BKQ5</accession>
<feature type="transmembrane region" description="Helical" evidence="2">
    <location>
        <begin position="221"/>
        <end position="241"/>
    </location>
</feature>
<evidence type="ECO:0000256" key="2">
    <source>
        <dbReference type="SAM" id="Phobius"/>
    </source>
</evidence>
<keyword evidence="2" id="KW-1133">Transmembrane helix</keyword>
<sequence>MTQTVSAPPATWSPPGQQQAPGQPPALQTPGTPAATRQGAVSRWFAGTPGRMRALLILTAVVCVLFGLAAAQGFRQSDGALQRAEENTAQLVRIQSIHTNLVSANADATNSFLVGGLEPPAQRAHFVDATSAASRLVAEAATAQPADQKALGELNATLLRYNGLIEQARANNRQGLPIGSQYLKDANAVLQTDVLPQVNALVQANEGRVDSEFDGVGGGTAWVVVAGLIALAVLGLTMVWLARRTHRYVNVPLAAGAVLVLLTMLVGGVALGGASSTAKDTREGAFADTLAMSRARIAAYDAKSNESLTLIARGSGAEFEKAWQTSAKRVDEELANAQSRTSRTSRTPWNKYKAIHQDLRGKDDGGNWDAAVDEAIGATGETSNTSFALFDKASAATLKTTSRTASDELTDARDGLPPIGWLGLPIGIAAALLAAWGLSQRLGEYR</sequence>
<evidence type="ECO:0000256" key="1">
    <source>
        <dbReference type="SAM" id="MobiDB-lite"/>
    </source>
</evidence>
<dbReference type="EMBL" id="VIVK01000001">
    <property type="protein sequence ID" value="TWD79342.1"/>
    <property type="molecule type" value="Genomic_DNA"/>
</dbReference>
<dbReference type="RefSeq" id="WP_145802395.1">
    <property type="nucleotide sequence ID" value="NZ_VIVK01000001.1"/>
</dbReference>
<feature type="transmembrane region" description="Helical" evidence="2">
    <location>
        <begin position="253"/>
        <end position="274"/>
    </location>
</feature>
<keyword evidence="2" id="KW-0812">Transmembrane</keyword>
<keyword evidence="2" id="KW-0472">Membrane</keyword>
<proteinExistence type="predicted"/>
<dbReference type="OrthoDB" id="3218196at2"/>
<evidence type="ECO:0008006" key="5">
    <source>
        <dbReference type="Google" id="ProtNLM"/>
    </source>
</evidence>
<organism evidence="3 4">
    <name type="scientific">Kribbella amoyensis</name>
    <dbReference type="NCBI Taxonomy" id="996641"/>
    <lineage>
        <taxon>Bacteria</taxon>
        <taxon>Bacillati</taxon>
        <taxon>Actinomycetota</taxon>
        <taxon>Actinomycetes</taxon>
        <taxon>Propionibacteriales</taxon>
        <taxon>Kribbellaceae</taxon>
        <taxon>Kribbella</taxon>
    </lineage>
</organism>
<name>A0A561BKQ5_9ACTN</name>
<evidence type="ECO:0000313" key="4">
    <source>
        <dbReference type="Proteomes" id="UP000318380"/>
    </source>
</evidence>
<feature type="compositionally biased region" description="Low complexity" evidence="1">
    <location>
        <begin position="14"/>
        <end position="36"/>
    </location>
</feature>
<dbReference type="Proteomes" id="UP000318380">
    <property type="component" value="Unassembled WGS sequence"/>
</dbReference>
<dbReference type="AlphaFoldDB" id="A0A561BKQ5"/>
<keyword evidence="4" id="KW-1185">Reference proteome</keyword>
<evidence type="ECO:0000313" key="3">
    <source>
        <dbReference type="EMBL" id="TWD79342.1"/>
    </source>
</evidence>
<feature type="transmembrane region" description="Helical" evidence="2">
    <location>
        <begin position="419"/>
        <end position="438"/>
    </location>
</feature>
<reference evidence="3 4" key="1">
    <citation type="submission" date="2019-06" db="EMBL/GenBank/DDBJ databases">
        <title>Sequencing the genomes of 1000 actinobacteria strains.</title>
        <authorList>
            <person name="Klenk H.-P."/>
        </authorList>
    </citation>
    <scope>NUCLEOTIDE SEQUENCE [LARGE SCALE GENOMIC DNA]</scope>
    <source>
        <strain evidence="3 4">DSM 24683</strain>
    </source>
</reference>
<gene>
    <name evidence="3" type="ORF">FB561_0399</name>
</gene>
<protein>
    <recommendedName>
        <fullName evidence="5">Secreted protein</fullName>
    </recommendedName>
</protein>
<comment type="caution">
    <text evidence="3">The sequence shown here is derived from an EMBL/GenBank/DDBJ whole genome shotgun (WGS) entry which is preliminary data.</text>
</comment>